<evidence type="ECO:0000256" key="7">
    <source>
        <dbReference type="ARBA" id="ARBA00022989"/>
    </source>
</evidence>
<dbReference type="GO" id="GO:1990961">
    <property type="term" value="P:xenobiotic detoxification by transmembrane export across the plasma membrane"/>
    <property type="evidence" value="ECO:0007669"/>
    <property type="project" value="UniProtKB-ARBA"/>
</dbReference>
<comment type="similarity">
    <text evidence="2">Belongs to the membrane fusion protein (MFP) (TC 8.A.1) family.</text>
</comment>
<dbReference type="GO" id="GO:0046677">
    <property type="term" value="P:response to antibiotic"/>
    <property type="evidence" value="ECO:0007669"/>
    <property type="project" value="UniProtKB-ARBA"/>
</dbReference>
<dbReference type="RefSeq" id="WP_189485068.1">
    <property type="nucleotide sequence ID" value="NZ_BMZB01000001.1"/>
</dbReference>
<reference evidence="11" key="2">
    <citation type="submission" date="2020-09" db="EMBL/GenBank/DDBJ databases">
        <authorList>
            <person name="Sun Q."/>
            <person name="Kim S."/>
        </authorList>
    </citation>
    <scope>NUCLEOTIDE SEQUENCE</scope>
    <source>
        <strain evidence="11">KCTC 32296</strain>
    </source>
</reference>
<keyword evidence="5" id="KW-0997">Cell inner membrane</keyword>
<evidence type="ECO:0000259" key="10">
    <source>
        <dbReference type="Pfam" id="PF25885"/>
    </source>
</evidence>
<dbReference type="AlphaFoldDB" id="A0A918PWB1"/>
<dbReference type="Gene3D" id="1.10.287.470">
    <property type="entry name" value="Helix hairpin bin"/>
    <property type="match status" value="1"/>
</dbReference>
<evidence type="ECO:0000313" key="12">
    <source>
        <dbReference type="Proteomes" id="UP000662572"/>
    </source>
</evidence>
<dbReference type="PANTHER" id="PTHR30386:SF19">
    <property type="entry name" value="MULTIDRUG EXPORT PROTEIN EMRA-RELATED"/>
    <property type="match status" value="1"/>
</dbReference>
<keyword evidence="8 9" id="KW-0472">Membrane</keyword>
<keyword evidence="7 9" id="KW-1133">Transmembrane helix</keyword>
<keyword evidence="4" id="KW-1003">Cell membrane</keyword>
<dbReference type="PRINTS" id="PR01490">
    <property type="entry name" value="RTXTOXIND"/>
</dbReference>
<evidence type="ECO:0000256" key="4">
    <source>
        <dbReference type="ARBA" id="ARBA00022475"/>
    </source>
</evidence>
<dbReference type="Gene3D" id="2.40.50.100">
    <property type="match status" value="1"/>
</dbReference>
<protein>
    <submittedName>
        <fullName evidence="11">Hemolysin D</fullName>
    </submittedName>
</protein>
<feature type="domain" description="Multidrug export protein EmrA/FarA alpha-helical hairpin" evidence="10">
    <location>
        <begin position="102"/>
        <end position="250"/>
    </location>
</feature>
<dbReference type="Pfam" id="PF25885">
    <property type="entry name" value="HH_EMRA"/>
    <property type="match status" value="1"/>
</dbReference>
<evidence type="ECO:0000313" key="11">
    <source>
        <dbReference type="EMBL" id="GGZ25133.1"/>
    </source>
</evidence>
<evidence type="ECO:0000256" key="5">
    <source>
        <dbReference type="ARBA" id="ARBA00022519"/>
    </source>
</evidence>
<dbReference type="SUPFAM" id="SSF111369">
    <property type="entry name" value="HlyD-like secretion proteins"/>
    <property type="match status" value="2"/>
</dbReference>
<keyword evidence="3" id="KW-0813">Transport</keyword>
<evidence type="ECO:0000256" key="9">
    <source>
        <dbReference type="SAM" id="Phobius"/>
    </source>
</evidence>
<organism evidence="11 12">
    <name type="scientific">Asticcacaulis endophyticus</name>
    <dbReference type="NCBI Taxonomy" id="1395890"/>
    <lineage>
        <taxon>Bacteria</taxon>
        <taxon>Pseudomonadati</taxon>
        <taxon>Pseudomonadota</taxon>
        <taxon>Alphaproteobacteria</taxon>
        <taxon>Caulobacterales</taxon>
        <taxon>Caulobacteraceae</taxon>
        <taxon>Asticcacaulis</taxon>
    </lineage>
</organism>
<dbReference type="EMBL" id="BMZB01000001">
    <property type="protein sequence ID" value="GGZ25133.1"/>
    <property type="molecule type" value="Genomic_DNA"/>
</dbReference>
<evidence type="ECO:0000256" key="1">
    <source>
        <dbReference type="ARBA" id="ARBA00004377"/>
    </source>
</evidence>
<accession>A0A918PWB1</accession>
<proteinExistence type="inferred from homology"/>
<comment type="caution">
    <text evidence="11">The sequence shown here is derived from an EMBL/GenBank/DDBJ whole genome shotgun (WGS) entry which is preliminary data.</text>
</comment>
<dbReference type="GO" id="GO:0015721">
    <property type="term" value="P:bile acid and bile salt transport"/>
    <property type="evidence" value="ECO:0007669"/>
    <property type="project" value="UniProtKB-ARBA"/>
</dbReference>
<evidence type="ECO:0000256" key="8">
    <source>
        <dbReference type="ARBA" id="ARBA00023136"/>
    </source>
</evidence>
<evidence type="ECO:0000256" key="3">
    <source>
        <dbReference type="ARBA" id="ARBA00022448"/>
    </source>
</evidence>
<evidence type="ECO:0000256" key="2">
    <source>
        <dbReference type="ARBA" id="ARBA00009477"/>
    </source>
</evidence>
<dbReference type="InterPro" id="IPR058633">
    <property type="entry name" value="EmrA/FarA_HH"/>
</dbReference>
<gene>
    <name evidence="11" type="ORF">GCM10011273_08080</name>
</gene>
<sequence>MSTSASPTAGAALSPEAKVAVNANRRKRLLTYLAAGVAAAAVLWGGYYILVGSHYVETDNAYVGAETAQVNALVPGPIARIYVTDTQVVKTGDILVELDNADARIALAEAEADLALAARRVQGYYASDDALQAQMNARQAEITATDTQIKSAQSDYERAQIDLSRRKALIASGAVSQEELSIAQNQYARAAAALAAAQSAKAQAQATYQAAIGSRENNNVRIAGFTPSGNPEVLAAQAKVDAAKLAFERTVVRAPMDGIIARKSVQVGQQVTAGTPLMAVVPITHAYVDANFKEVQLKNVVPGQTVELTSDLYGDSVKFHGTVRGISGGTGSAFSLIPAQNASGNWIKVVQRLPVRIDLEPKELAAHPLRVGLSMKAKIDIADAPKAVK</sequence>
<name>A0A918PWB1_9CAUL</name>
<dbReference type="InterPro" id="IPR050739">
    <property type="entry name" value="MFP"/>
</dbReference>
<dbReference type="PANTHER" id="PTHR30386">
    <property type="entry name" value="MEMBRANE FUSION SUBUNIT OF EMRAB-TOLC MULTIDRUG EFFLUX PUMP"/>
    <property type="match status" value="1"/>
</dbReference>
<keyword evidence="6 9" id="KW-0812">Transmembrane</keyword>
<evidence type="ECO:0000256" key="6">
    <source>
        <dbReference type="ARBA" id="ARBA00022692"/>
    </source>
</evidence>
<dbReference type="Gene3D" id="2.40.30.170">
    <property type="match status" value="1"/>
</dbReference>
<keyword evidence="12" id="KW-1185">Reference proteome</keyword>
<dbReference type="GO" id="GO:0005886">
    <property type="term" value="C:plasma membrane"/>
    <property type="evidence" value="ECO:0007669"/>
    <property type="project" value="UniProtKB-SubCell"/>
</dbReference>
<dbReference type="Proteomes" id="UP000662572">
    <property type="component" value="Unassembled WGS sequence"/>
</dbReference>
<reference evidence="11" key="1">
    <citation type="journal article" date="2014" name="Int. J. Syst. Evol. Microbiol.">
        <title>Complete genome sequence of Corynebacterium casei LMG S-19264T (=DSM 44701T), isolated from a smear-ripened cheese.</title>
        <authorList>
            <consortium name="US DOE Joint Genome Institute (JGI-PGF)"/>
            <person name="Walter F."/>
            <person name="Albersmeier A."/>
            <person name="Kalinowski J."/>
            <person name="Ruckert C."/>
        </authorList>
    </citation>
    <scope>NUCLEOTIDE SEQUENCE</scope>
    <source>
        <strain evidence="11">KCTC 32296</strain>
    </source>
</reference>
<dbReference type="FunFam" id="2.40.30.170:FF:000003">
    <property type="entry name" value="Multidrug resistance protein A"/>
    <property type="match status" value="1"/>
</dbReference>
<feature type="transmembrane region" description="Helical" evidence="9">
    <location>
        <begin position="29"/>
        <end position="50"/>
    </location>
</feature>
<comment type="subcellular location">
    <subcellularLocation>
        <location evidence="1">Cell inner membrane</location>
        <topology evidence="1">Single-pass membrane protein</topology>
    </subcellularLocation>
</comment>